<dbReference type="InterPro" id="IPR013320">
    <property type="entry name" value="ConA-like_dom_sf"/>
</dbReference>
<dbReference type="Gene3D" id="2.60.120.560">
    <property type="entry name" value="Exo-inulinase, domain 1"/>
    <property type="match status" value="1"/>
</dbReference>
<proteinExistence type="predicted"/>
<protein>
    <recommendedName>
        <fullName evidence="3">3-keto-disaccharide hydrolase domain-containing protein</fullName>
    </recommendedName>
</protein>
<dbReference type="EMBL" id="LT670844">
    <property type="protein sequence ID" value="SHK24144.1"/>
    <property type="molecule type" value="Genomic_DNA"/>
</dbReference>
<dbReference type="AlphaFoldDB" id="A0A1M6QV96"/>
<organism evidence="1 2">
    <name type="scientific">Bradyrhizobium lablabi</name>
    <dbReference type="NCBI Taxonomy" id="722472"/>
    <lineage>
        <taxon>Bacteria</taxon>
        <taxon>Pseudomonadati</taxon>
        <taxon>Pseudomonadota</taxon>
        <taxon>Alphaproteobacteria</taxon>
        <taxon>Hyphomicrobiales</taxon>
        <taxon>Nitrobacteraceae</taxon>
        <taxon>Bradyrhizobium</taxon>
    </lineage>
</organism>
<evidence type="ECO:0000313" key="2">
    <source>
        <dbReference type="Proteomes" id="UP000189935"/>
    </source>
</evidence>
<evidence type="ECO:0008006" key="3">
    <source>
        <dbReference type="Google" id="ProtNLM"/>
    </source>
</evidence>
<name>A0A1M6QV96_9BRAD</name>
<sequence length="159" mass="17088">MGDPTANAGLAIEQSGVQTAEDGFPLAIYKTASIKNAEISLRLKADGGKSDQGGGVAVRLRSPQDYYLVQMDALRDEVLFSRVSDGASEEIVSVDADVASHSWHTLTVRARDDEFVVSLDGIWVFTGFDRTLSGAGKIALWTKGDSVTRFDQIEIAPLP</sequence>
<dbReference type="Proteomes" id="UP000189935">
    <property type="component" value="Chromosome I"/>
</dbReference>
<gene>
    <name evidence="1" type="ORF">SAMN05444159_2799</name>
</gene>
<reference evidence="1 2" key="1">
    <citation type="submission" date="2016-11" db="EMBL/GenBank/DDBJ databases">
        <authorList>
            <person name="Jaros S."/>
            <person name="Januszkiewicz K."/>
            <person name="Wedrychowicz H."/>
        </authorList>
    </citation>
    <scope>NUCLEOTIDE SEQUENCE [LARGE SCALE GENOMIC DNA]</scope>
    <source>
        <strain evidence="1 2">GAS499</strain>
    </source>
</reference>
<dbReference type="SUPFAM" id="SSF49899">
    <property type="entry name" value="Concanavalin A-like lectins/glucanases"/>
    <property type="match status" value="1"/>
</dbReference>
<accession>A0A1M6QV96</accession>
<evidence type="ECO:0000313" key="1">
    <source>
        <dbReference type="EMBL" id="SHK24144.1"/>
    </source>
</evidence>